<dbReference type="GO" id="GO:0006515">
    <property type="term" value="P:protein quality control for misfolded or incompletely synthesized proteins"/>
    <property type="evidence" value="ECO:0007669"/>
    <property type="project" value="TreeGrafter"/>
</dbReference>
<dbReference type="CDD" id="cd10839">
    <property type="entry name" value="cpPDZ1_DegP-like"/>
    <property type="match status" value="1"/>
</dbReference>
<dbReference type="SMART" id="SM00228">
    <property type="entry name" value="PDZ"/>
    <property type="match status" value="1"/>
</dbReference>
<keyword evidence="3" id="KW-0732">Signal</keyword>
<keyword evidence="2 11" id="KW-0645">Protease</keyword>
<dbReference type="EMBL" id="VITF01000007">
    <property type="protein sequence ID" value="TWA67052.1"/>
    <property type="molecule type" value="Genomic_DNA"/>
</dbReference>
<evidence type="ECO:0000259" key="10">
    <source>
        <dbReference type="PROSITE" id="PS50106"/>
    </source>
</evidence>
<dbReference type="Pfam" id="PF13365">
    <property type="entry name" value="Trypsin_2"/>
    <property type="match status" value="1"/>
</dbReference>
<dbReference type="InterPro" id="IPR001940">
    <property type="entry name" value="Peptidase_S1C"/>
</dbReference>
<dbReference type="PANTHER" id="PTHR22939">
    <property type="entry name" value="SERINE PROTEASE FAMILY S1C HTRA-RELATED"/>
    <property type="match status" value="1"/>
</dbReference>
<dbReference type="Proteomes" id="UP000316083">
    <property type="component" value="Unassembled WGS sequence"/>
</dbReference>
<keyword evidence="6" id="KW-0720">Serine protease</keyword>
<keyword evidence="9" id="KW-1133">Transmembrane helix</keyword>
<feature type="transmembrane region" description="Helical" evidence="9">
    <location>
        <begin position="41"/>
        <end position="64"/>
    </location>
</feature>
<dbReference type="PANTHER" id="PTHR22939:SF129">
    <property type="entry name" value="SERINE PROTEASE HTRA2, MITOCHONDRIAL"/>
    <property type="match status" value="1"/>
</dbReference>
<keyword evidence="9" id="KW-0472">Membrane</keyword>
<dbReference type="InterPro" id="IPR011782">
    <property type="entry name" value="Pept_S1C_Do"/>
</dbReference>
<evidence type="ECO:0000313" key="12">
    <source>
        <dbReference type="Proteomes" id="UP000316083"/>
    </source>
</evidence>
<name>A0A560B3D9_AZOBR</name>
<keyword evidence="5" id="KW-0378">Hydrolase</keyword>
<dbReference type="SUPFAM" id="SSF50494">
    <property type="entry name" value="Trypsin-like serine proteases"/>
    <property type="match status" value="1"/>
</dbReference>
<evidence type="ECO:0000313" key="11">
    <source>
        <dbReference type="EMBL" id="TWA67052.1"/>
    </source>
</evidence>
<evidence type="ECO:0000256" key="6">
    <source>
        <dbReference type="ARBA" id="ARBA00022825"/>
    </source>
</evidence>
<dbReference type="AlphaFoldDB" id="A0A560B3D9"/>
<evidence type="ECO:0000256" key="5">
    <source>
        <dbReference type="ARBA" id="ARBA00022801"/>
    </source>
</evidence>
<evidence type="ECO:0000256" key="7">
    <source>
        <dbReference type="PIRSR" id="PIRSR611782-1"/>
    </source>
</evidence>
<dbReference type="PRINTS" id="PR00834">
    <property type="entry name" value="PROTEASES2C"/>
</dbReference>
<evidence type="ECO:0000256" key="4">
    <source>
        <dbReference type="ARBA" id="ARBA00022737"/>
    </source>
</evidence>
<protein>
    <submittedName>
        <fullName evidence="11">Serine protease DegQ</fullName>
    </submittedName>
</protein>
<keyword evidence="9" id="KW-0812">Transmembrane</keyword>
<dbReference type="Pfam" id="PF13180">
    <property type="entry name" value="PDZ_2"/>
    <property type="match status" value="1"/>
</dbReference>
<evidence type="ECO:0000256" key="3">
    <source>
        <dbReference type="ARBA" id="ARBA00022729"/>
    </source>
</evidence>
<dbReference type="Gene3D" id="2.30.42.10">
    <property type="match status" value="1"/>
</dbReference>
<comment type="similarity">
    <text evidence="1">Belongs to the peptidase S1C family.</text>
</comment>
<dbReference type="InterPro" id="IPR036034">
    <property type="entry name" value="PDZ_sf"/>
</dbReference>
<proteinExistence type="inferred from homology"/>
<dbReference type="GO" id="GO:0004252">
    <property type="term" value="F:serine-type endopeptidase activity"/>
    <property type="evidence" value="ECO:0007669"/>
    <property type="project" value="InterPro"/>
</dbReference>
<feature type="binding site" evidence="8">
    <location>
        <begin position="256"/>
        <end position="258"/>
    </location>
    <ligand>
        <name>substrate</name>
    </ligand>
</feature>
<dbReference type="PROSITE" id="PS50106">
    <property type="entry name" value="PDZ"/>
    <property type="match status" value="1"/>
</dbReference>
<accession>A0A560B3D9</accession>
<dbReference type="FunFam" id="2.40.10.10:FF:000001">
    <property type="entry name" value="Periplasmic serine protease DegS"/>
    <property type="match status" value="1"/>
</dbReference>
<dbReference type="SUPFAM" id="SSF50156">
    <property type="entry name" value="PDZ domain-like"/>
    <property type="match status" value="1"/>
</dbReference>
<feature type="active site" description="Charge relay system" evidence="7">
    <location>
        <position position="258"/>
    </location>
</feature>
<evidence type="ECO:0000256" key="1">
    <source>
        <dbReference type="ARBA" id="ARBA00010541"/>
    </source>
</evidence>
<dbReference type="NCBIfam" id="TIGR02037">
    <property type="entry name" value="degP_htrA_DO"/>
    <property type="match status" value="1"/>
</dbReference>
<dbReference type="InterPro" id="IPR001478">
    <property type="entry name" value="PDZ"/>
</dbReference>
<organism evidence="11 12">
    <name type="scientific">Azospirillum brasilense</name>
    <dbReference type="NCBI Taxonomy" id="192"/>
    <lineage>
        <taxon>Bacteria</taxon>
        <taxon>Pseudomonadati</taxon>
        <taxon>Pseudomonadota</taxon>
        <taxon>Alphaproteobacteria</taxon>
        <taxon>Rhodospirillales</taxon>
        <taxon>Azospirillaceae</taxon>
        <taxon>Azospirillum</taxon>
    </lineage>
</organism>
<feature type="binding site" evidence="8">
    <location>
        <position position="184"/>
    </location>
    <ligand>
        <name>substrate</name>
    </ligand>
</feature>
<feature type="binding site" evidence="8">
    <location>
        <position position="154"/>
    </location>
    <ligand>
        <name>substrate</name>
    </ligand>
</feature>
<reference evidence="11 12" key="1">
    <citation type="submission" date="2019-06" db="EMBL/GenBank/DDBJ databases">
        <title>Genomic Encyclopedia of Type Strains, Phase IV (KMG-V): Genome sequencing to study the core and pangenomes of soil and plant-associated prokaryotes.</title>
        <authorList>
            <person name="Whitman W."/>
        </authorList>
    </citation>
    <scope>NUCLEOTIDE SEQUENCE [LARGE SCALE GENOMIC DNA]</scope>
    <source>
        <strain evidence="11 12">BR 11796</strain>
    </source>
</reference>
<feature type="active site" description="Charge relay system" evidence="7">
    <location>
        <position position="154"/>
    </location>
</feature>
<keyword evidence="4" id="KW-0677">Repeat</keyword>
<sequence length="404" mass="42147">MAQRVRRLDRGAPLAHISGANAVRNNWNGDKMPMRTTLRFGALRFAAIRFAGAACVAGLLGIGVPGAGLAPAAAALPAGVTGVTTIAPMLEQVTPAVVNIAVLSRAPQAENPLLRDPFFRRFFNVPEQQARPQVSAGSGVIVDARRGYVITNAHVVENAQEIAVTLKDRRRLRAKLVGRDAATDIALLKIEAEKLTALPWGDSDQLKVGDFLVAIGNPFGLGQTVTSGIVSALGRSGLKIEGYEDFIQTDASINPGNSGGALVNFSGELVGINTAIIGPAGGSVGIGFAVPVSIVRSVMEQLVEYGEVRRGRLGVSIQDLTPDLADSMNLAGDAGAVIAQVERGSAAERAGFRSGDVVTAVNGRPVRSATDFRNRMGLVRAGTPLQVTVLRGGGERVLNVRTAN</sequence>
<feature type="active site" description="Charge relay system" evidence="7">
    <location>
        <position position="184"/>
    </location>
</feature>
<evidence type="ECO:0000256" key="2">
    <source>
        <dbReference type="ARBA" id="ARBA00022670"/>
    </source>
</evidence>
<dbReference type="Gene3D" id="2.40.10.120">
    <property type="match status" value="1"/>
</dbReference>
<feature type="domain" description="PDZ" evidence="10">
    <location>
        <begin position="302"/>
        <end position="393"/>
    </location>
</feature>
<evidence type="ECO:0000256" key="9">
    <source>
        <dbReference type="SAM" id="Phobius"/>
    </source>
</evidence>
<dbReference type="GO" id="GO:0042597">
    <property type="term" value="C:periplasmic space"/>
    <property type="evidence" value="ECO:0007669"/>
    <property type="project" value="TreeGrafter"/>
</dbReference>
<dbReference type="InterPro" id="IPR009003">
    <property type="entry name" value="Peptidase_S1_PA"/>
</dbReference>
<gene>
    <name evidence="11" type="ORF">FBZ82_10723</name>
</gene>
<evidence type="ECO:0000256" key="8">
    <source>
        <dbReference type="PIRSR" id="PIRSR611782-2"/>
    </source>
</evidence>
<comment type="caution">
    <text evidence="11">The sequence shown here is derived from an EMBL/GenBank/DDBJ whole genome shotgun (WGS) entry which is preliminary data.</text>
</comment>